<protein>
    <submittedName>
        <fullName evidence="2">Het domain containing protein</fullName>
    </submittedName>
</protein>
<dbReference type="PANTHER" id="PTHR33112:SF16">
    <property type="entry name" value="HETEROKARYON INCOMPATIBILITY DOMAIN-CONTAINING PROTEIN"/>
    <property type="match status" value="1"/>
</dbReference>
<dbReference type="PANTHER" id="PTHR33112">
    <property type="entry name" value="DOMAIN PROTEIN, PUTATIVE-RELATED"/>
    <property type="match status" value="1"/>
</dbReference>
<accession>S3BSS8</accession>
<dbReference type="Proteomes" id="UP000016923">
    <property type="component" value="Unassembled WGS sequence"/>
</dbReference>
<dbReference type="EMBL" id="KE148178">
    <property type="protein sequence ID" value="EPE02471.1"/>
    <property type="molecule type" value="Genomic_DNA"/>
</dbReference>
<reference evidence="2 3" key="1">
    <citation type="journal article" date="2013" name="BMC Genomics">
        <title>The genome and transcriptome of the pine saprophyte Ophiostoma piceae, and a comparison with the bark beetle-associated pine pathogen Grosmannia clavigera.</title>
        <authorList>
            <person name="Haridas S."/>
            <person name="Wang Y."/>
            <person name="Lim L."/>
            <person name="Massoumi Alamouti S."/>
            <person name="Jackman S."/>
            <person name="Docking R."/>
            <person name="Robertson G."/>
            <person name="Birol I."/>
            <person name="Bohlmann J."/>
            <person name="Breuil C."/>
        </authorList>
    </citation>
    <scope>NUCLEOTIDE SEQUENCE [LARGE SCALE GENOMIC DNA]</scope>
    <source>
        <strain evidence="2 3">UAMH 11346</strain>
    </source>
</reference>
<dbReference type="VEuPathDB" id="FungiDB:F503_06764"/>
<proteinExistence type="predicted"/>
<evidence type="ECO:0000313" key="2">
    <source>
        <dbReference type="EMBL" id="EPE02471.1"/>
    </source>
</evidence>
<dbReference type="AlphaFoldDB" id="S3BSS8"/>
<dbReference type="OrthoDB" id="5362512at2759"/>
<feature type="domain" description="Heterokaryon incompatibility" evidence="1">
    <location>
        <begin position="158"/>
        <end position="322"/>
    </location>
</feature>
<sequence length="589" mass="65022">MTIADVALQLPQSDIRVVLGARHVGVGAFLSAIKMFDLLTVRLGNRPDLGDPLRTPELVLVLRVPGSFKSYLGEEMLPTMDGYRIGCAEIDHCLGSATNLRLARHWLDGCMKSHTSCGATTRPPRLPTRVVDVMASSPRLVHSKEVNANGPDTGCGHYVALSHCWGGPIKTLLLSTTMADFLEALPSAADIPANFRDAMAITRALGIRYLWIDSLCIVQDSVLDWRRESKQMAEVYGRATVSLMAMASAASYTGILVGANNIGSRTSNDVDDVIVPFEVDSPHGAASHIANFKVDLIHQDNECLRILSEKSPLSVRGWCLQELIFSYRVLYFGNDQIYWKCPEGGHKSAEGLPDGNMYINHRHPQIYMDLYTDAGSDERSHDGLPADEENDADKILSSFHDFVVSYTQRQLSFGTDKFPAVSSFALQVYNALEKLRRADPVMKENVYIAGIWSGDFRRGLLFCPDGMHSPHVTREAEAEYRAPSWSWAITDAPLTILSPPKVSDKPTSSLNLELVSWDTVLRDPNNAFGAVDYAHLIVKGQICSLRSRNVPFIGAYTWDRGAEEGTAWFDDAPTGIKRTTTAGLRRMCI</sequence>
<organism evidence="2 3">
    <name type="scientific">Ophiostoma piceae (strain UAMH 11346)</name>
    <name type="common">Sap stain fungus</name>
    <dbReference type="NCBI Taxonomy" id="1262450"/>
    <lineage>
        <taxon>Eukaryota</taxon>
        <taxon>Fungi</taxon>
        <taxon>Dikarya</taxon>
        <taxon>Ascomycota</taxon>
        <taxon>Pezizomycotina</taxon>
        <taxon>Sordariomycetes</taxon>
        <taxon>Sordariomycetidae</taxon>
        <taxon>Ophiostomatales</taxon>
        <taxon>Ophiostomataceae</taxon>
        <taxon>Ophiostoma</taxon>
    </lineage>
</organism>
<evidence type="ECO:0000313" key="3">
    <source>
        <dbReference type="Proteomes" id="UP000016923"/>
    </source>
</evidence>
<dbReference type="HOGENOM" id="CLU_002639_8_7_1"/>
<gene>
    <name evidence="2" type="ORF">F503_06764</name>
</gene>
<dbReference type="OMA" id="CWGGAIS"/>
<dbReference type="STRING" id="1262450.S3BSS8"/>
<name>S3BSS8_OPHP1</name>
<evidence type="ECO:0000259" key="1">
    <source>
        <dbReference type="Pfam" id="PF06985"/>
    </source>
</evidence>
<dbReference type="eggNOG" id="ENOG502SN86">
    <property type="taxonomic scope" value="Eukaryota"/>
</dbReference>
<dbReference type="Pfam" id="PF06985">
    <property type="entry name" value="HET"/>
    <property type="match status" value="1"/>
</dbReference>
<keyword evidence="3" id="KW-1185">Reference proteome</keyword>
<dbReference type="InterPro" id="IPR010730">
    <property type="entry name" value="HET"/>
</dbReference>